<evidence type="ECO:0000256" key="4">
    <source>
        <dbReference type="ARBA" id="ARBA00022496"/>
    </source>
</evidence>
<dbReference type="InterPro" id="IPR017871">
    <property type="entry name" value="ABC_transporter-like_CS"/>
</dbReference>
<comment type="caution">
    <text evidence="12">The sequence shown here is derived from an EMBL/GenBank/DDBJ whole genome shotgun (WGS) entry which is preliminary data.</text>
</comment>
<dbReference type="PROSITE" id="PS50893">
    <property type="entry name" value="ABC_TRANSPORTER_2"/>
    <property type="match status" value="1"/>
</dbReference>
<comment type="subcellular location">
    <subcellularLocation>
        <location evidence="1">Cell membrane</location>
        <topology evidence="1">Peripheral membrane protein</topology>
    </subcellularLocation>
</comment>
<evidence type="ECO:0000256" key="5">
    <source>
        <dbReference type="ARBA" id="ARBA00022741"/>
    </source>
</evidence>
<keyword evidence="4" id="KW-0410">Iron transport</keyword>
<keyword evidence="3" id="KW-1003">Cell membrane</keyword>
<dbReference type="EMBL" id="DWWC01000105">
    <property type="protein sequence ID" value="HJC69135.1"/>
    <property type="molecule type" value="Genomic_DNA"/>
</dbReference>
<accession>A0A9D2Q1D8</accession>
<feature type="domain" description="ABC transporter" evidence="11">
    <location>
        <begin position="24"/>
        <end position="259"/>
    </location>
</feature>
<evidence type="ECO:0000256" key="6">
    <source>
        <dbReference type="ARBA" id="ARBA00022840"/>
    </source>
</evidence>
<dbReference type="PANTHER" id="PTHR42771">
    <property type="entry name" value="IRON(3+)-HYDROXAMATE IMPORT ATP-BINDING PROTEIN FHUC"/>
    <property type="match status" value="1"/>
</dbReference>
<dbReference type="InterPro" id="IPR003593">
    <property type="entry name" value="AAA+_ATPase"/>
</dbReference>
<dbReference type="AlphaFoldDB" id="A0A9D2Q1D8"/>
<sequence length="279" mass="29715">MTSPIADAPDAPGAAGPPSAGSSLRLAGATVAYAERPVLEELDFAVPAGVFTAVIGPNGCGKSTMLRTLARTLRPRAGGALLDGRPLERWRSKAIARRIGLLPQDPVVPDAITVRALVARGRHPYHSALRQWLPGDDEAVDAAMAATGVAELADQAVAELSGGQRQRVWIAMIIAQDTEYVLLDEPTSFLDVAHQIDVLHLCQDLRDQGRTVLAVLHDLNQAARYADHLVVMDDGRVVASGRPAEVLTRELVAEVFSLQAEIAADPQSDTPMVVPLRRG</sequence>
<keyword evidence="2" id="KW-0813">Transport</keyword>
<dbReference type="Proteomes" id="UP000823854">
    <property type="component" value="Unassembled WGS sequence"/>
</dbReference>
<protein>
    <submittedName>
        <fullName evidence="12">ABC transporter ATP-binding protein</fullName>
    </submittedName>
</protein>
<dbReference type="SUPFAM" id="SSF52540">
    <property type="entry name" value="P-loop containing nucleoside triphosphate hydrolases"/>
    <property type="match status" value="1"/>
</dbReference>
<organism evidence="12 13">
    <name type="scientific">Candidatus Brachybacterium intestinipullorum</name>
    <dbReference type="NCBI Taxonomy" id="2838512"/>
    <lineage>
        <taxon>Bacteria</taxon>
        <taxon>Bacillati</taxon>
        <taxon>Actinomycetota</taxon>
        <taxon>Actinomycetes</taxon>
        <taxon>Micrococcales</taxon>
        <taxon>Dermabacteraceae</taxon>
        <taxon>Brachybacterium</taxon>
    </lineage>
</organism>
<dbReference type="SMART" id="SM00382">
    <property type="entry name" value="AAA"/>
    <property type="match status" value="1"/>
</dbReference>
<evidence type="ECO:0000256" key="1">
    <source>
        <dbReference type="ARBA" id="ARBA00004202"/>
    </source>
</evidence>
<evidence type="ECO:0000313" key="13">
    <source>
        <dbReference type="Proteomes" id="UP000823854"/>
    </source>
</evidence>
<keyword evidence="5" id="KW-0547">Nucleotide-binding</keyword>
<dbReference type="GO" id="GO:0005524">
    <property type="term" value="F:ATP binding"/>
    <property type="evidence" value="ECO:0007669"/>
    <property type="project" value="UniProtKB-KW"/>
</dbReference>
<dbReference type="PANTHER" id="PTHR42771:SF2">
    <property type="entry name" value="IRON(3+)-HYDROXAMATE IMPORT ATP-BINDING PROTEIN FHUC"/>
    <property type="match status" value="1"/>
</dbReference>
<evidence type="ECO:0000256" key="8">
    <source>
        <dbReference type="ARBA" id="ARBA00023065"/>
    </source>
</evidence>
<name>A0A9D2Q1D8_9MICO</name>
<feature type="region of interest" description="Disordered" evidence="10">
    <location>
        <begin position="1"/>
        <end position="21"/>
    </location>
</feature>
<evidence type="ECO:0000256" key="3">
    <source>
        <dbReference type="ARBA" id="ARBA00022475"/>
    </source>
</evidence>
<dbReference type="CDD" id="cd03214">
    <property type="entry name" value="ABC_Iron-Siderophores_B12_Hemin"/>
    <property type="match status" value="1"/>
</dbReference>
<dbReference type="Gene3D" id="3.40.50.300">
    <property type="entry name" value="P-loop containing nucleotide triphosphate hydrolases"/>
    <property type="match status" value="1"/>
</dbReference>
<dbReference type="GO" id="GO:0016887">
    <property type="term" value="F:ATP hydrolysis activity"/>
    <property type="evidence" value="ECO:0007669"/>
    <property type="project" value="InterPro"/>
</dbReference>
<keyword evidence="7" id="KW-0408">Iron</keyword>
<dbReference type="InterPro" id="IPR051535">
    <property type="entry name" value="Siderophore_ABC-ATPase"/>
</dbReference>
<dbReference type="GO" id="GO:0006826">
    <property type="term" value="P:iron ion transport"/>
    <property type="evidence" value="ECO:0007669"/>
    <property type="project" value="UniProtKB-KW"/>
</dbReference>
<gene>
    <name evidence="12" type="ORF">H9932_05590</name>
</gene>
<dbReference type="GO" id="GO:0005886">
    <property type="term" value="C:plasma membrane"/>
    <property type="evidence" value="ECO:0007669"/>
    <property type="project" value="UniProtKB-SubCell"/>
</dbReference>
<dbReference type="PROSITE" id="PS00211">
    <property type="entry name" value="ABC_TRANSPORTER_1"/>
    <property type="match status" value="1"/>
</dbReference>
<evidence type="ECO:0000313" key="12">
    <source>
        <dbReference type="EMBL" id="HJC69135.1"/>
    </source>
</evidence>
<evidence type="ECO:0000256" key="7">
    <source>
        <dbReference type="ARBA" id="ARBA00023004"/>
    </source>
</evidence>
<keyword evidence="8" id="KW-0406">Ion transport</keyword>
<dbReference type="InterPro" id="IPR027417">
    <property type="entry name" value="P-loop_NTPase"/>
</dbReference>
<reference evidence="12" key="1">
    <citation type="journal article" date="2021" name="PeerJ">
        <title>Extensive microbial diversity within the chicken gut microbiome revealed by metagenomics and culture.</title>
        <authorList>
            <person name="Gilroy R."/>
            <person name="Ravi A."/>
            <person name="Getino M."/>
            <person name="Pursley I."/>
            <person name="Horton D.L."/>
            <person name="Alikhan N.F."/>
            <person name="Baker D."/>
            <person name="Gharbi K."/>
            <person name="Hall N."/>
            <person name="Watson M."/>
            <person name="Adriaenssens E.M."/>
            <person name="Foster-Nyarko E."/>
            <person name="Jarju S."/>
            <person name="Secka A."/>
            <person name="Antonio M."/>
            <person name="Oren A."/>
            <person name="Chaudhuri R.R."/>
            <person name="La Ragione R."/>
            <person name="Hildebrand F."/>
            <person name="Pallen M.J."/>
        </authorList>
    </citation>
    <scope>NUCLEOTIDE SEQUENCE</scope>
    <source>
        <strain evidence="12">CHK130-7132</strain>
    </source>
</reference>
<evidence type="ECO:0000256" key="2">
    <source>
        <dbReference type="ARBA" id="ARBA00022448"/>
    </source>
</evidence>
<evidence type="ECO:0000259" key="11">
    <source>
        <dbReference type="PROSITE" id="PS50893"/>
    </source>
</evidence>
<proteinExistence type="predicted"/>
<keyword evidence="9" id="KW-0472">Membrane</keyword>
<reference evidence="12" key="2">
    <citation type="submission" date="2021-04" db="EMBL/GenBank/DDBJ databases">
        <authorList>
            <person name="Gilroy R."/>
        </authorList>
    </citation>
    <scope>NUCLEOTIDE SEQUENCE</scope>
    <source>
        <strain evidence="12">CHK130-7132</strain>
    </source>
</reference>
<dbReference type="FunFam" id="3.40.50.300:FF:000134">
    <property type="entry name" value="Iron-enterobactin ABC transporter ATP-binding protein"/>
    <property type="match status" value="1"/>
</dbReference>
<dbReference type="Pfam" id="PF00005">
    <property type="entry name" value="ABC_tran"/>
    <property type="match status" value="1"/>
</dbReference>
<evidence type="ECO:0000256" key="10">
    <source>
        <dbReference type="SAM" id="MobiDB-lite"/>
    </source>
</evidence>
<dbReference type="InterPro" id="IPR003439">
    <property type="entry name" value="ABC_transporter-like_ATP-bd"/>
</dbReference>
<evidence type="ECO:0000256" key="9">
    <source>
        <dbReference type="ARBA" id="ARBA00023136"/>
    </source>
</evidence>
<keyword evidence="6 12" id="KW-0067">ATP-binding</keyword>